<keyword evidence="5" id="KW-0406">Ion transport</keyword>
<evidence type="ECO:0000256" key="7">
    <source>
        <dbReference type="SAM" id="MobiDB-lite"/>
    </source>
</evidence>
<dbReference type="InterPro" id="IPR044669">
    <property type="entry name" value="YneE/VCCN1/2-like"/>
</dbReference>
<dbReference type="EMBL" id="LGRX02001069">
    <property type="protein sequence ID" value="KAK3286952.1"/>
    <property type="molecule type" value="Genomic_DNA"/>
</dbReference>
<evidence type="ECO:0000256" key="5">
    <source>
        <dbReference type="ARBA" id="ARBA00023065"/>
    </source>
</evidence>
<keyword evidence="10" id="KW-1185">Reference proteome</keyword>
<keyword evidence="2" id="KW-0813">Transport</keyword>
<evidence type="ECO:0000256" key="4">
    <source>
        <dbReference type="ARBA" id="ARBA00022989"/>
    </source>
</evidence>
<dbReference type="PANTHER" id="PTHR33281">
    <property type="entry name" value="UPF0187 PROTEIN YNEE"/>
    <property type="match status" value="1"/>
</dbReference>
<evidence type="ECO:0000313" key="9">
    <source>
        <dbReference type="EMBL" id="KAK3286952.1"/>
    </source>
</evidence>
<feature type="region of interest" description="Disordered" evidence="7">
    <location>
        <begin position="459"/>
        <end position="482"/>
    </location>
</feature>
<dbReference type="Pfam" id="PF25539">
    <property type="entry name" value="Bestrophin_2"/>
    <property type="match status" value="2"/>
</dbReference>
<organism evidence="9 10">
    <name type="scientific">Cymbomonas tetramitiformis</name>
    <dbReference type="NCBI Taxonomy" id="36881"/>
    <lineage>
        <taxon>Eukaryota</taxon>
        <taxon>Viridiplantae</taxon>
        <taxon>Chlorophyta</taxon>
        <taxon>Pyramimonadophyceae</taxon>
        <taxon>Pyramimonadales</taxon>
        <taxon>Pyramimonadaceae</taxon>
        <taxon>Cymbomonas</taxon>
    </lineage>
</organism>
<reference evidence="9 10" key="1">
    <citation type="journal article" date="2015" name="Genome Biol. Evol.">
        <title>Comparative Genomics of a Bacterivorous Green Alga Reveals Evolutionary Causalities and Consequences of Phago-Mixotrophic Mode of Nutrition.</title>
        <authorList>
            <person name="Burns J.A."/>
            <person name="Paasch A."/>
            <person name="Narechania A."/>
            <person name="Kim E."/>
        </authorList>
    </citation>
    <scope>NUCLEOTIDE SEQUENCE [LARGE SCALE GENOMIC DNA]</scope>
    <source>
        <strain evidence="9 10">PLY_AMNH</strain>
    </source>
</reference>
<evidence type="ECO:0000313" key="10">
    <source>
        <dbReference type="Proteomes" id="UP001190700"/>
    </source>
</evidence>
<evidence type="ECO:0000256" key="2">
    <source>
        <dbReference type="ARBA" id="ARBA00022448"/>
    </source>
</evidence>
<keyword evidence="4 8" id="KW-1133">Transmembrane helix</keyword>
<evidence type="ECO:0000256" key="1">
    <source>
        <dbReference type="ARBA" id="ARBA00004141"/>
    </source>
</evidence>
<evidence type="ECO:0000256" key="6">
    <source>
        <dbReference type="ARBA" id="ARBA00023136"/>
    </source>
</evidence>
<accession>A0AAE0LIZ8</accession>
<feature type="transmembrane region" description="Helical" evidence="8">
    <location>
        <begin position="55"/>
        <end position="76"/>
    </location>
</feature>
<dbReference type="Proteomes" id="UP001190700">
    <property type="component" value="Unassembled WGS sequence"/>
</dbReference>
<keyword evidence="3 8" id="KW-0812">Transmembrane</keyword>
<evidence type="ECO:0000256" key="8">
    <source>
        <dbReference type="SAM" id="Phobius"/>
    </source>
</evidence>
<protein>
    <recommendedName>
        <fullName evidence="11">Bestrophin homolog</fullName>
    </recommendedName>
</protein>
<keyword evidence="6 8" id="KW-0472">Membrane</keyword>
<comment type="caution">
    <text evidence="9">The sequence shown here is derived from an EMBL/GenBank/DDBJ whole genome shotgun (WGS) entry which is preliminary data.</text>
</comment>
<name>A0AAE0LIZ8_9CHLO</name>
<dbReference type="PANTHER" id="PTHR33281:SF20">
    <property type="match status" value="1"/>
</dbReference>
<proteinExistence type="predicted"/>
<evidence type="ECO:0008006" key="11">
    <source>
        <dbReference type="Google" id="ProtNLM"/>
    </source>
</evidence>
<dbReference type="AlphaFoldDB" id="A0AAE0LIZ8"/>
<sequence length="507" mass="58616">MIVYKKSFWGVYLLTKWYGSAFTRAFIGALFSVLETLVVDYYAGEYIRDSWKHPYPYQSFAYIVGFSLVFRCNYAYQRYWEARTNLQNMSTNWSDAFVELLHFDGVFHDDTLLVNRQQMVLFRERLLHQLSLLHAIALQNLRRDWDLGNIRQHGDRASDFATRYREPYQDQPPPVNASASLTSKEMDEMMNRYRTRRADIEMGSSSTSPSTKPVRDMTAERSTDGRYNFCCQLTRLKSHGSQIALNNRLNPLPVIYGLSTIEKELLRSRDTVYGVRAGQQMTHTFIATYHSSRHERAHQVYSWVQELLSSRQKEGGLRADPPVRSRAYQMLSLGLTAYEQCRKTADTPFPFPWAQIVTLFLVMYTVTQPLVIIGFINERWLAVLLNAIVVQTYWSLNEVARDLEDPYVYEPNDLPMSLMQHAFNERLLIMARTQLPPFSADQIAPDMLELDRVEHGKATTITDSTERAPTAAATTPSPPQILSKDMMQFEEPTPEILEYLAPPNKEA</sequence>
<comment type="subcellular location">
    <subcellularLocation>
        <location evidence="1">Membrane</location>
        <topology evidence="1">Multi-pass membrane protein</topology>
    </subcellularLocation>
</comment>
<evidence type="ECO:0000256" key="3">
    <source>
        <dbReference type="ARBA" id="ARBA00022692"/>
    </source>
</evidence>
<feature type="transmembrane region" description="Helical" evidence="8">
    <location>
        <begin position="21"/>
        <end position="43"/>
    </location>
</feature>
<dbReference type="GO" id="GO:0016020">
    <property type="term" value="C:membrane"/>
    <property type="evidence" value="ECO:0007669"/>
    <property type="project" value="UniProtKB-SubCell"/>
</dbReference>
<gene>
    <name evidence="9" type="ORF">CYMTET_5520</name>
</gene>
<dbReference type="GO" id="GO:0005254">
    <property type="term" value="F:chloride channel activity"/>
    <property type="evidence" value="ECO:0007669"/>
    <property type="project" value="InterPro"/>
</dbReference>